<organism evidence="2 3">
    <name type="scientific">Flammeovirga aprica JL-4</name>
    <dbReference type="NCBI Taxonomy" id="694437"/>
    <lineage>
        <taxon>Bacteria</taxon>
        <taxon>Pseudomonadati</taxon>
        <taxon>Bacteroidota</taxon>
        <taxon>Cytophagia</taxon>
        <taxon>Cytophagales</taxon>
        <taxon>Flammeovirgaceae</taxon>
        <taxon>Flammeovirga</taxon>
    </lineage>
</organism>
<reference evidence="2 3" key="1">
    <citation type="submission" date="2020-04" db="EMBL/GenBank/DDBJ databases">
        <title>Flammeovirga sp. SR4, a novel species isolated from seawater.</title>
        <authorList>
            <person name="Wang X."/>
        </authorList>
    </citation>
    <scope>NUCLEOTIDE SEQUENCE [LARGE SCALE GENOMIC DNA]</scope>
    <source>
        <strain evidence="2 3">ATCC 23126</strain>
    </source>
</reference>
<keyword evidence="1" id="KW-0472">Membrane</keyword>
<proteinExistence type="predicted"/>
<name>A0A7X9XD15_9BACT</name>
<dbReference type="AlphaFoldDB" id="A0A7X9XD15"/>
<evidence type="ECO:0000313" key="2">
    <source>
        <dbReference type="EMBL" id="NME72387.1"/>
    </source>
</evidence>
<evidence type="ECO:0000313" key="3">
    <source>
        <dbReference type="Proteomes" id="UP000576082"/>
    </source>
</evidence>
<evidence type="ECO:0000256" key="1">
    <source>
        <dbReference type="SAM" id="Phobius"/>
    </source>
</evidence>
<accession>A0A7X9XD15</accession>
<protein>
    <submittedName>
        <fullName evidence="2">Uncharacterized protein</fullName>
    </submittedName>
</protein>
<dbReference type="EMBL" id="JABANE010000156">
    <property type="protein sequence ID" value="NME72387.1"/>
    <property type="molecule type" value="Genomic_DNA"/>
</dbReference>
<feature type="transmembrane region" description="Helical" evidence="1">
    <location>
        <begin position="43"/>
        <end position="62"/>
    </location>
</feature>
<dbReference type="Proteomes" id="UP000576082">
    <property type="component" value="Unassembled WGS sequence"/>
</dbReference>
<dbReference type="Gene3D" id="3.30.1380.10">
    <property type="match status" value="1"/>
</dbReference>
<keyword evidence="1" id="KW-0812">Transmembrane</keyword>
<feature type="transmembrane region" description="Helical" evidence="1">
    <location>
        <begin position="7"/>
        <end position="37"/>
    </location>
</feature>
<keyword evidence="3" id="KW-1185">Reference proteome</keyword>
<gene>
    <name evidence="2" type="ORF">HHU12_30780</name>
</gene>
<sequence length="265" mass="30655">MKQTFKIFFHILLIIFLTAITQIGGIVYLLFLVVLYFLKTKNILLKVGVFSMIYLFFIYVIVPPIARWQGREPVVTTESISPTNYMTVLLNRNYVVPEMNNLLLKAGKQLKGTNIKIKYLDACFPFVKGFPLLPHLSHNDGRKIDLSLVYENQEKKITDLQKSISGYGVYEEVKKGEWDQPTKCLEAGNFQYDFPKYLTFGSINKELKFSNNGNKKLISILLAQPNLGKLFIEPHLKNRLNLNHPKVRFHGCRAVRHDDHIHIQL</sequence>
<dbReference type="InterPro" id="IPR009045">
    <property type="entry name" value="Zn_M74/Hedgehog-like"/>
</dbReference>
<comment type="caution">
    <text evidence="2">The sequence shown here is derived from an EMBL/GenBank/DDBJ whole genome shotgun (WGS) entry which is preliminary data.</text>
</comment>
<keyword evidence="1" id="KW-1133">Transmembrane helix</keyword>